<keyword evidence="2" id="KW-0812">Transmembrane</keyword>
<name>A0AA88Y1S9_PINIB</name>
<dbReference type="InterPro" id="IPR000863">
    <property type="entry name" value="Sulfotransferase_dom"/>
</dbReference>
<evidence type="ECO:0000256" key="2">
    <source>
        <dbReference type="SAM" id="Phobius"/>
    </source>
</evidence>
<organism evidence="4 5">
    <name type="scientific">Pinctada imbricata</name>
    <name type="common">Atlantic pearl-oyster</name>
    <name type="synonym">Pinctada martensii</name>
    <dbReference type="NCBI Taxonomy" id="66713"/>
    <lineage>
        <taxon>Eukaryota</taxon>
        <taxon>Metazoa</taxon>
        <taxon>Spiralia</taxon>
        <taxon>Lophotrochozoa</taxon>
        <taxon>Mollusca</taxon>
        <taxon>Bivalvia</taxon>
        <taxon>Autobranchia</taxon>
        <taxon>Pteriomorphia</taxon>
        <taxon>Pterioida</taxon>
        <taxon>Pterioidea</taxon>
        <taxon>Pteriidae</taxon>
        <taxon>Pinctada</taxon>
    </lineage>
</organism>
<dbReference type="InterPro" id="IPR052654">
    <property type="entry name" value="CS_Sulfotransferase"/>
</dbReference>
<dbReference type="PANTHER" id="PTHR15723:SF0">
    <property type="entry name" value="CARBOHYDRATE SULFOTRANSFERASE 15"/>
    <property type="match status" value="1"/>
</dbReference>
<gene>
    <name evidence="4" type="ORF">FSP39_002955</name>
</gene>
<keyword evidence="2" id="KW-0472">Membrane</keyword>
<feature type="domain" description="Sulfotransferase" evidence="3">
    <location>
        <begin position="250"/>
        <end position="378"/>
    </location>
</feature>
<evidence type="ECO:0000313" key="4">
    <source>
        <dbReference type="EMBL" id="KAK3096755.1"/>
    </source>
</evidence>
<keyword evidence="5" id="KW-1185">Reference proteome</keyword>
<reference evidence="4" key="1">
    <citation type="submission" date="2019-08" db="EMBL/GenBank/DDBJ databases">
        <title>The improved chromosome-level genome for the pearl oyster Pinctada fucata martensii using PacBio sequencing and Hi-C.</title>
        <authorList>
            <person name="Zheng Z."/>
        </authorList>
    </citation>
    <scope>NUCLEOTIDE SEQUENCE</scope>
    <source>
        <strain evidence="4">ZZ-2019</strain>
        <tissue evidence="4">Adductor muscle</tissue>
    </source>
</reference>
<dbReference type="SUPFAM" id="SSF52540">
    <property type="entry name" value="P-loop containing nucleoside triphosphate hydrolases"/>
    <property type="match status" value="1"/>
</dbReference>
<dbReference type="Pfam" id="PF00685">
    <property type="entry name" value="Sulfotransfer_1"/>
    <property type="match status" value="1"/>
</dbReference>
<evidence type="ECO:0000313" key="5">
    <source>
        <dbReference type="Proteomes" id="UP001186944"/>
    </source>
</evidence>
<dbReference type="PANTHER" id="PTHR15723">
    <property type="entry name" value="CARBOHYDRATE SULFOTRANSFERASE 15"/>
    <property type="match status" value="1"/>
</dbReference>
<dbReference type="GO" id="GO:0019319">
    <property type="term" value="P:hexose biosynthetic process"/>
    <property type="evidence" value="ECO:0007669"/>
    <property type="project" value="TreeGrafter"/>
</dbReference>
<evidence type="ECO:0000259" key="3">
    <source>
        <dbReference type="Pfam" id="PF00685"/>
    </source>
</evidence>
<sequence>MIQIFHYGKKGEKRDYRIKSTFLLLAFFAVLYLIISYSAPMDIQLDSSFVLTHVKYLSSPKSSETLSKEMQGEVKTQRAKPGYNCPSPGRRSNTEDLLCQNPPTYLPNFKNPCFYDKSGDKPYLRCLPYFHIFGVCKTGTTDLFTRLVKHPQVIPNKEFLGKETWYWTWKRYGKNRQEKMPFTSYLDVFDSDKISDMKVSNQDHSLYSDIITGSGDPMDFWDHTQWKLIPQNNISQSEPDYTAPNLIKHMIPDIKLIVMLREPIERLYSHYYHGSFGNDRESFHRDVISALETVKKCRQSFTLRSCLYNQTIMNQLNVPIYASMYHVHMKTWMDVFPKEQIHIIRTEDFSKDLPGHMTDVFKFLDISDVSQNLLQNITATRHERETQQKKSAGPMFPETRKILKAFFDKENRELVKLLNDTKFNWEDIFQTNKN</sequence>
<protein>
    <recommendedName>
        <fullName evidence="3">Sulfotransferase domain-containing protein</fullName>
    </recommendedName>
</protein>
<accession>A0AA88Y1S9</accession>
<feature type="region of interest" description="Disordered" evidence="1">
    <location>
        <begin position="66"/>
        <end position="92"/>
    </location>
</feature>
<dbReference type="InterPro" id="IPR027417">
    <property type="entry name" value="P-loop_NTPase"/>
</dbReference>
<dbReference type="Gene3D" id="3.40.50.300">
    <property type="entry name" value="P-loop containing nucleotide triphosphate hydrolases"/>
    <property type="match status" value="1"/>
</dbReference>
<proteinExistence type="predicted"/>
<feature type="compositionally biased region" description="Basic and acidic residues" evidence="1">
    <location>
        <begin position="66"/>
        <end position="76"/>
    </location>
</feature>
<dbReference type="AlphaFoldDB" id="A0AA88Y1S9"/>
<dbReference type="Proteomes" id="UP001186944">
    <property type="component" value="Unassembled WGS sequence"/>
</dbReference>
<keyword evidence="2" id="KW-1133">Transmembrane helix</keyword>
<evidence type="ECO:0000256" key="1">
    <source>
        <dbReference type="SAM" id="MobiDB-lite"/>
    </source>
</evidence>
<dbReference type="GO" id="GO:0050659">
    <property type="term" value="F:N-acetylgalactosamine 4-sulfate 6-O-sulfotransferase activity"/>
    <property type="evidence" value="ECO:0007669"/>
    <property type="project" value="TreeGrafter"/>
</dbReference>
<comment type="caution">
    <text evidence="4">The sequence shown here is derived from an EMBL/GenBank/DDBJ whole genome shotgun (WGS) entry which is preliminary data.</text>
</comment>
<dbReference type="EMBL" id="VSWD01000007">
    <property type="protein sequence ID" value="KAK3096755.1"/>
    <property type="molecule type" value="Genomic_DNA"/>
</dbReference>
<feature type="transmembrane region" description="Helical" evidence="2">
    <location>
        <begin position="21"/>
        <end position="39"/>
    </location>
</feature>